<accession>B3RQ97</accession>
<proteinExistence type="inferred from homology"/>
<organism evidence="3 4">
    <name type="scientific">Trichoplax adhaerens</name>
    <name type="common">Trichoplax reptans</name>
    <dbReference type="NCBI Taxonomy" id="10228"/>
    <lineage>
        <taxon>Eukaryota</taxon>
        <taxon>Metazoa</taxon>
        <taxon>Placozoa</taxon>
        <taxon>Uniplacotomia</taxon>
        <taxon>Trichoplacea</taxon>
        <taxon>Trichoplacidae</taxon>
        <taxon>Trichoplax</taxon>
    </lineage>
</organism>
<reference evidence="3 4" key="1">
    <citation type="journal article" date="2008" name="Nature">
        <title>The Trichoplax genome and the nature of placozoans.</title>
        <authorList>
            <person name="Srivastava M."/>
            <person name="Begovic E."/>
            <person name="Chapman J."/>
            <person name="Putnam N.H."/>
            <person name="Hellsten U."/>
            <person name="Kawashima T."/>
            <person name="Kuo A."/>
            <person name="Mitros T."/>
            <person name="Salamov A."/>
            <person name="Carpenter M.L."/>
            <person name="Signorovitch A.Y."/>
            <person name="Moreno M.A."/>
            <person name="Kamm K."/>
            <person name="Grimwood J."/>
            <person name="Schmutz J."/>
            <person name="Shapiro H."/>
            <person name="Grigoriev I.V."/>
            <person name="Buss L.W."/>
            <person name="Schierwater B."/>
            <person name="Dellaporta S.L."/>
            <person name="Rokhsar D.S."/>
        </authorList>
    </citation>
    <scope>NUCLEOTIDE SEQUENCE [LARGE SCALE GENOMIC DNA]</scope>
    <source>
        <strain evidence="3 4">Grell-BS-1999</strain>
    </source>
</reference>
<dbReference type="OMA" id="AYKCMWA"/>
<dbReference type="GO" id="GO:0006302">
    <property type="term" value="P:double-strand break repair"/>
    <property type="evidence" value="ECO:0000318"/>
    <property type="project" value="GO_Central"/>
</dbReference>
<dbReference type="PhylomeDB" id="B3RQ97"/>
<dbReference type="KEGG" id="tad:TRIADDRAFT_53825"/>
<feature type="compositionally biased region" description="Polar residues" evidence="2">
    <location>
        <begin position="398"/>
        <end position="436"/>
    </location>
</feature>
<sequence>MAAVQEEETVNEVPTISAQTIIVIHPGSLNLRIGLASHHQPITIPHVIARRCKNKKLKRSRKNHFRRDGYKDTESNHLMEAALANINHALRSHRSNYGIKSQHYTILTHNKNVKCEMVAQDPEKLLTWNDVNDQPDFVVGPAALYIEESEPYELFWPIKFGQINRHKGISGSVTAIFSDLADIWKAAIEGYLDIPATDFENYKALVLIPDIYDRSLFKHYADLLLNTLGFSGMFLYQESVAASFGAGFPSACVVDIGDQKASICCIDDGISIPETRLRISYGGKDITRCFYYLLDKIYFPYRDLSPYNHLDLILIKHLKEDLCHLDPTIPGGAIHDFIVAKPDCDELHYSIRLGDELLQAPLALFYPSLMGIIDEDIITTQPSVPFDSEDIMDDPSLLESTQSQSGKVGPKSSSANQSNSATPTPETPQTANSLSNNLSDKNIVSIDQAIVYSIDSCPTDELKKKALSSILLVGKGFMFDNAAFFLQARIRSKLPTGLKKYAEQIDVTGKVRDMDPGVVAWKGAAVLSCLDSAQELWISPEEWNKYRIQILRERSPFVW</sequence>
<dbReference type="GO" id="GO:0006355">
    <property type="term" value="P:regulation of DNA-templated transcription"/>
    <property type="evidence" value="ECO:0000318"/>
    <property type="project" value="GO_Central"/>
</dbReference>
<dbReference type="SMART" id="SM00268">
    <property type="entry name" value="ACTIN"/>
    <property type="match status" value="1"/>
</dbReference>
<dbReference type="InParanoid" id="B3RQ97"/>
<dbReference type="STRING" id="10228.B3RQ97"/>
<comment type="similarity">
    <text evidence="1">Belongs to the actin family.</text>
</comment>
<dbReference type="RefSeq" id="XP_002109622.1">
    <property type="nucleotide sequence ID" value="XM_002109586.1"/>
</dbReference>
<dbReference type="CTD" id="6751360"/>
<dbReference type="AlphaFoldDB" id="B3RQ97"/>
<dbReference type="GO" id="GO:0031011">
    <property type="term" value="C:Ino80 complex"/>
    <property type="evidence" value="ECO:0000318"/>
    <property type="project" value="GO_Central"/>
</dbReference>
<dbReference type="InterPro" id="IPR043129">
    <property type="entry name" value="ATPase_NBD"/>
</dbReference>
<dbReference type="Gene3D" id="3.90.640.10">
    <property type="entry name" value="Actin, Chain A, domain 4"/>
    <property type="match status" value="1"/>
</dbReference>
<dbReference type="eggNOG" id="KOG0797">
    <property type="taxonomic scope" value="Eukaryota"/>
</dbReference>
<feature type="region of interest" description="Disordered" evidence="2">
    <location>
        <begin position="389"/>
        <end position="436"/>
    </location>
</feature>
<dbReference type="GeneID" id="6751360"/>
<evidence type="ECO:0000256" key="2">
    <source>
        <dbReference type="SAM" id="MobiDB-lite"/>
    </source>
</evidence>
<protein>
    <submittedName>
        <fullName evidence="3">Uncharacterized protein</fullName>
    </submittedName>
</protein>
<dbReference type="Proteomes" id="UP000009022">
    <property type="component" value="Unassembled WGS sequence"/>
</dbReference>
<dbReference type="OrthoDB" id="5572108at2759"/>
<dbReference type="SUPFAM" id="SSF53067">
    <property type="entry name" value="Actin-like ATPase domain"/>
    <property type="match status" value="2"/>
</dbReference>
<dbReference type="FunCoup" id="B3RQ97">
    <property type="interactions" value="2106"/>
</dbReference>
<dbReference type="InterPro" id="IPR004000">
    <property type="entry name" value="Actin"/>
</dbReference>
<dbReference type="FunFam" id="3.90.640.10:FF:000035">
    <property type="entry name" value="Actin-related protein 8"/>
    <property type="match status" value="1"/>
</dbReference>
<name>B3RQ97_TRIAD</name>
<evidence type="ECO:0000313" key="3">
    <source>
        <dbReference type="EMBL" id="EDV27788.1"/>
    </source>
</evidence>
<dbReference type="EMBL" id="DS985242">
    <property type="protein sequence ID" value="EDV27788.1"/>
    <property type="molecule type" value="Genomic_DNA"/>
</dbReference>
<gene>
    <name evidence="3" type="ORF">TRIADDRAFT_53825</name>
</gene>
<dbReference type="FunFam" id="3.30.420.40:FF:000100">
    <property type="entry name" value="Actin-related protein 8"/>
    <property type="match status" value="1"/>
</dbReference>
<dbReference type="CDD" id="cd10206">
    <property type="entry name" value="ASKHA_NBD_Arp8-like"/>
    <property type="match status" value="1"/>
</dbReference>
<keyword evidence="4" id="KW-1185">Reference proteome</keyword>
<evidence type="ECO:0000313" key="4">
    <source>
        <dbReference type="Proteomes" id="UP000009022"/>
    </source>
</evidence>
<dbReference type="PANTHER" id="PTHR11937">
    <property type="entry name" value="ACTIN"/>
    <property type="match status" value="1"/>
</dbReference>
<dbReference type="HOGENOM" id="CLU_006974_1_0_1"/>
<dbReference type="Pfam" id="PF00022">
    <property type="entry name" value="Actin"/>
    <property type="match status" value="2"/>
</dbReference>
<dbReference type="Gene3D" id="3.30.420.40">
    <property type="match status" value="2"/>
</dbReference>
<evidence type="ECO:0000256" key="1">
    <source>
        <dbReference type="RuleBase" id="RU000487"/>
    </source>
</evidence>